<evidence type="ECO:0000313" key="2">
    <source>
        <dbReference type="Proteomes" id="UP001595891"/>
    </source>
</evidence>
<organism evidence="1 2">
    <name type="scientific">Sphaerisporangium corydalis</name>
    <dbReference type="NCBI Taxonomy" id="1441875"/>
    <lineage>
        <taxon>Bacteria</taxon>
        <taxon>Bacillati</taxon>
        <taxon>Actinomycetota</taxon>
        <taxon>Actinomycetes</taxon>
        <taxon>Streptosporangiales</taxon>
        <taxon>Streptosporangiaceae</taxon>
        <taxon>Sphaerisporangium</taxon>
    </lineage>
</organism>
<protein>
    <submittedName>
        <fullName evidence="1">Uncharacterized protein</fullName>
    </submittedName>
</protein>
<dbReference type="EMBL" id="JBHSFN010000001">
    <property type="protein sequence ID" value="MFC4584507.1"/>
    <property type="molecule type" value="Genomic_DNA"/>
</dbReference>
<gene>
    <name evidence="1" type="ORF">ACFO8L_00385</name>
</gene>
<accession>A0ABV9E4T1</accession>
<proteinExistence type="predicted"/>
<name>A0ABV9E4T1_9ACTN</name>
<dbReference type="RefSeq" id="WP_262841815.1">
    <property type="nucleotide sequence ID" value="NZ_JANZYP010000007.1"/>
</dbReference>
<dbReference type="Proteomes" id="UP001595891">
    <property type="component" value="Unassembled WGS sequence"/>
</dbReference>
<keyword evidence="2" id="KW-1185">Reference proteome</keyword>
<evidence type="ECO:0000313" key="1">
    <source>
        <dbReference type="EMBL" id="MFC4584507.1"/>
    </source>
</evidence>
<comment type="caution">
    <text evidence="1">The sequence shown here is derived from an EMBL/GenBank/DDBJ whole genome shotgun (WGS) entry which is preliminary data.</text>
</comment>
<reference evidence="2" key="1">
    <citation type="journal article" date="2019" name="Int. J. Syst. Evol. Microbiol.">
        <title>The Global Catalogue of Microorganisms (GCM) 10K type strain sequencing project: providing services to taxonomists for standard genome sequencing and annotation.</title>
        <authorList>
            <consortium name="The Broad Institute Genomics Platform"/>
            <consortium name="The Broad Institute Genome Sequencing Center for Infectious Disease"/>
            <person name="Wu L."/>
            <person name="Ma J."/>
        </authorList>
    </citation>
    <scope>NUCLEOTIDE SEQUENCE [LARGE SCALE GENOMIC DNA]</scope>
    <source>
        <strain evidence="2">CCUG 49560</strain>
    </source>
</reference>
<sequence length="51" mass="6022">MQEHSDKQMGANRARYTQEHQFIHFTWGRSKAHRVRALANDVVDRIEEAAK</sequence>